<evidence type="ECO:0000313" key="2">
    <source>
        <dbReference type="Proteomes" id="UP000815677"/>
    </source>
</evidence>
<name>A0ABQ0M0Z4_MYCCL</name>
<protein>
    <submittedName>
        <fullName evidence="1">Uncharacterized protein</fullName>
    </submittedName>
</protein>
<proteinExistence type="predicted"/>
<gene>
    <name evidence="1" type="ORF">MCHLO_13619</name>
</gene>
<sequence>MADIGIFGSDAGVNPMGSKAAMCTVATSATGTLAMGQGPGTANLSFLAEALSAIVQHIQSFIPIVTVDAATRHFNLAQAAANGPLNDASLCFVDADSAEALCTSRSTTKVAAPT</sequence>
<reference evidence="1" key="1">
    <citation type="submission" date="2014-09" db="EMBL/GenBank/DDBJ databases">
        <title>Genome sequence of the luminous mushroom Mycena chlorophos for searching fungal bioluminescence genes.</title>
        <authorList>
            <person name="Tanaka Y."/>
            <person name="Kasuga D."/>
            <person name="Oba Y."/>
            <person name="Hase S."/>
            <person name="Sato K."/>
            <person name="Oba Y."/>
            <person name="Sakakibara Y."/>
        </authorList>
    </citation>
    <scope>NUCLEOTIDE SEQUENCE</scope>
</reference>
<keyword evidence="2" id="KW-1185">Reference proteome</keyword>
<organism evidence="1 2">
    <name type="scientific">Mycena chlorophos</name>
    <name type="common">Agaric fungus</name>
    <name type="synonym">Agaricus chlorophos</name>
    <dbReference type="NCBI Taxonomy" id="658473"/>
    <lineage>
        <taxon>Eukaryota</taxon>
        <taxon>Fungi</taxon>
        <taxon>Dikarya</taxon>
        <taxon>Basidiomycota</taxon>
        <taxon>Agaricomycotina</taxon>
        <taxon>Agaricomycetes</taxon>
        <taxon>Agaricomycetidae</taxon>
        <taxon>Agaricales</taxon>
        <taxon>Marasmiineae</taxon>
        <taxon>Mycenaceae</taxon>
        <taxon>Mycena</taxon>
    </lineage>
</organism>
<accession>A0ABQ0M0Z4</accession>
<dbReference type="EMBL" id="DF849380">
    <property type="protein sequence ID" value="GAT57035.1"/>
    <property type="molecule type" value="Genomic_DNA"/>
</dbReference>
<evidence type="ECO:0000313" key="1">
    <source>
        <dbReference type="EMBL" id="GAT57035.1"/>
    </source>
</evidence>
<dbReference type="Proteomes" id="UP000815677">
    <property type="component" value="Unassembled WGS sequence"/>
</dbReference>